<evidence type="ECO:0000313" key="3">
    <source>
        <dbReference type="Proteomes" id="UP000005240"/>
    </source>
</evidence>
<reference evidence="2 3" key="3">
    <citation type="journal article" date="2017" name="G3 (Bethesda)">
        <title>Comparative analysis highlights variable genome content of wheat rusts and divergence of the mating loci.</title>
        <authorList>
            <person name="Cuomo C.A."/>
            <person name="Bakkeren G."/>
            <person name="Khalil H.B."/>
            <person name="Panwar V."/>
            <person name="Joly D."/>
            <person name="Linning R."/>
            <person name="Sakthikumar S."/>
            <person name="Song X."/>
            <person name="Adiconis X."/>
            <person name="Fan L."/>
            <person name="Goldberg J.M."/>
            <person name="Levin J.Z."/>
            <person name="Young S."/>
            <person name="Zeng Q."/>
            <person name="Anikster Y."/>
            <person name="Bruce M."/>
            <person name="Wang M."/>
            <person name="Yin C."/>
            <person name="McCallum B."/>
            <person name="Szabo L.J."/>
            <person name="Hulbert S."/>
            <person name="Chen X."/>
            <person name="Fellers J.P."/>
        </authorList>
    </citation>
    <scope>NUCLEOTIDE SEQUENCE</scope>
    <source>
        <strain evidence="2">isolate 1-1 / race 1 (BBBD)</strain>
        <strain evidence="3">Isolate 1-1 / race 1 (BBBD)</strain>
    </source>
</reference>
<dbReference type="EMBL" id="ADAS02000051">
    <property type="protein sequence ID" value="OAV93353.1"/>
    <property type="molecule type" value="Genomic_DNA"/>
</dbReference>
<reference evidence="1" key="2">
    <citation type="submission" date="2016-05" db="EMBL/GenBank/DDBJ databases">
        <title>Comparative analysis highlights variable genome content of wheat rusts and divergence of the mating loci.</title>
        <authorList>
            <person name="Cuomo C.A."/>
            <person name="Bakkeren G."/>
            <person name="Szabo L."/>
            <person name="Khalil H."/>
            <person name="Joly D."/>
            <person name="Goldberg J."/>
            <person name="Young S."/>
            <person name="Zeng Q."/>
            <person name="Fellers J."/>
        </authorList>
    </citation>
    <scope>NUCLEOTIDE SEQUENCE [LARGE SCALE GENOMIC DNA]</scope>
    <source>
        <strain evidence="1">1-1 BBBD Race 1</strain>
    </source>
</reference>
<dbReference type="SUPFAM" id="SSF63829">
    <property type="entry name" value="Calcium-dependent phosphotriesterase"/>
    <property type="match status" value="1"/>
</dbReference>
<gene>
    <name evidence="1" type="ORF">PTTG_04458</name>
</gene>
<dbReference type="PANTHER" id="PTHR11799:SF12">
    <property type="entry name" value="PARAOXONASE-RELATED"/>
    <property type="match status" value="1"/>
</dbReference>
<dbReference type="STRING" id="630390.A0A180GN46"/>
<proteinExistence type="predicted"/>
<dbReference type="PANTHER" id="PTHR11799">
    <property type="entry name" value="PARAOXONASE"/>
    <property type="match status" value="1"/>
</dbReference>
<evidence type="ECO:0000313" key="2">
    <source>
        <dbReference type="EnsemblFungi" id="PTTG_04458-t43_1-p1"/>
    </source>
</evidence>
<dbReference type="Proteomes" id="UP000005240">
    <property type="component" value="Unassembled WGS sequence"/>
</dbReference>
<dbReference type="EnsemblFungi" id="PTTG_04458-t43_1">
    <property type="protein sequence ID" value="PTTG_04458-t43_1-p1"/>
    <property type="gene ID" value="PTTG_04458"/>
</dbReference>
<dbReference type="InterPro" id="IPR051288">
    <property type="entry name" value="Serum_paraoxonase/arylesterase"/>
</dbReference>
<evidence type="ECO:0008006" key="4">
    <source>
        <dbReference type="Google" id="ProtNLM"/>
    </source>
</evidence>
<organism evidence="1">
    <name type="scientific">Puccinia triticina (isolate 1-1 / race 1 (BBBD))</name>
    <name type="common">Brown leaf rust fungus</name>
    <dbReference type="NCBI Taxonomy" id="630390"/>
    <lineage>
        <taxon>Eukaryota</taxon>
        <taxon>Fungi</taxon>
        <taxon>Dikarya</taxon>
        <taxon>Basidiomycota</taxon>
        <taxon>Pucciniomycotina</taxon>
        <taxon>Pucciniomycetes</taxon>
        <taxon>Pucciniales</taxon>
        <taxon>Pucciniaceae</taxon>
        <taxon>Puccinia</taxon>
    </lineage>
</organism>
<dbReference type="AlphaFoldDB" id="A0A180GN46"/>
<protein>
    <recommendedName>
        <fullName evidence="4">SMP-30/Gluconolactonase/LRE-like region domain-containing protein</fullName>
    </recommendedName>
</protein>
<reference evidence="1" key="1">
    <citation type="submission" date="2009-11" db="EMBL/GenBank/DDBJ databases">
        <authorList>
            <consortium name="The Broad Institute Genome Sequencing Platform"/>
            <person name="Ward D."/>
            <person name="Feldgarden M."/>
            <person name="Earl A."/>
            <person name="Young S.K."/>
            <person name="Zeng Q."/>
            <person name="Koehrsen M."/>
            <person name="Alvarado L."/>
            <person name="Berlin A."/>
            <person name="Bochicchio J."/>
            <person name="Borenstein D."/>
            <person name="Chapman S.B."/>
            <person name="Chen Z."/>
            <person name="Engels R."/>
            <person name="Freedman E."/>
            <person name="Gellesch M."/>
            <person name="Goldberg J."/>
            <person name="Griggs A."/>
            <person name="Gujja S."/>
            <person name="Heilman E."/>
            <person name="Heiman D."/>
            <person name="Hepburn T."/>
            <person name="Howarth C."/>
            <person name="Jen D."/>
            <person name="Larson L."/>
            <person name="Lewis B."/>
            <person name="Mehta T."/>
            <person name="Park D."/>
            <person name="Pearson M."/>
            <person name="Roberts A."/>
            <person name="Saif S."/>
            <person name="Shea T."/>
            <person name="Shenoy N."/>
            <person name="Sisk P."/>
            <person name="Stolte C."/>
            <person name="Sykes S."/>
            <person name="Thomson T."/>
            <person name="Walk T."/>
            <person name="White J."/>
            <person name="Yandava C."/>
            <person name="Izard J."/>
            <person name="Baranova O.V."/>
            <person name="Blanton J.M."/>
            <person name="Tanner A.C."/>
            <person name="Dewhirst F.E."/>
            <person name="Haas B."/>
            <person name="Nusbaum C."/>
            <person name="Birren B."/>
        </authorList>
    </citation>
    <scope>NUCLEOTIDE SEQUENCE [LARGE SCALE GENOMIC DNA]</scope>
    <source>
        <strain evidence="1">1-1 BBBD Race 1</strain>
    </source>
</reference>
<accession>A0A180GN46</accession>
<keyword evidence="3" id="KW-1185">Reference proteome</keyword>
<sequence length="425" mass="47004">MVEAGSIVLGVVAILSALFRAFLKPKFDQAGFFRAGTNRNNDHCSTIGLEACEDIWVDQPTGLAYLACSSRPQRAFWETGSAILEAEKLPLRSLDHVTILDLKTHEHRKVELVNLPHHIVENGIYVHGIDVFVTLDDPTDSATTNQIEFSDGSANHQSGSRQATIYLINHQPPSDRKSAPLVGAQSVIEVFDTVLGDSKATYRTTIKHDLLLTPNNLVGISETSFYVTNDHSSKVSWTRRFEPFLTDSEFDSIIFCSFKEELNCLPAVSGKHPHPNGIAKGPGDSLYMVTTFDPYLRVFEMQADHTLALTDELKLPRVADNIYVTPKGSIFFAGIPSLYRFRKRILGMQEGNFDILSPSDVWKISNETSSDAFYGGRLKVELVLADDGNKISGNTAVAVWDSKLYLTGLSSPYVSVCKVDEELAQ</sequence>
<dbReference type="InterPro" id="IPR011042">
    <property type="entry name" value="6-blade_b-propeller_TolB-like"/>
</dbReference>
<dbReference type="Gene3D" id="2.120.10.30">
    <property type="entry name" value="TolB, C-terminal domain"/>
    <property type="match status" value="1"/>
</dbReference>
<name>A0A180GN46_PUCT1</name>
<reference evidence="2" key="4">
    <citation type="submission" date="2025-05" db="UniProtKB">
        <authorList>
            <consortium name="EnsemblFungi"/>
        </authorList>
    </citation>
    <scope>IDENTIFICATION</scope>
    <source>
        <strain evidence="2">isolate 1-1 / race 1 (BBBD)</strain>
    </source>
</reference>
<dbReference type="OrthoDB" id="5307922at2759"/>
<dbReference type="VEuPathDB" id="FungiDB:PTTG_04458"/>
<evidence type="ECO:0000313" key="1">
    <source>
        <dbReference type="EMBL" id="OAV93353.1"/>
    </source>
</evidence>